<protein>
    <submittedName>
        <fullName evidence="3">Uncharacterized protein</fullName>
    </submittedName>
</protein>
<organism evidence="3 4">
    <name type="scientific">Cloeon dipterum</name>
    <dbReference type="NCBI Taxonomy" id="197152"/>
    <lineage>
        <taxon>Eukaryota</taxon>
        <taxon>Metazoa</taxon>
        <taxon>Ecdysozoa</taxon>
        <taxon>Arthropoda</taxon>
        <taxon>Hexapoda</taxon>
        <taxon>Insecta</taxon>
        <taxon>Pterygota</taxon>
        <taxon>Palaeoptera</taxon>
        <taxon>Ephemeroptera</taxon>
        <taxon>Pisciforma</taxon>
        <taxon>Baetidae</taxon>
        <taxon>Cloeon</taxon>
    </lineage>
</organism>
<dbReference type="EMBL" id="CADEPI010000001">
    <property type="protein sequence ID" value="CAB3359463.1"/>
    <property type="molecule type" value="Genomic_DNA"/>
</dbReference>
<evidence type="ECO:0000256" key="1">
    <source>
        <dbReference type="SAM" id="Phobius"/>
    </source>
</evidence>
<comment type="caution">
    <text evidence="3">The sequence shown here is derived from an EMBL/GenBank/DDBJ whole genome shotgun (WGS) entry which is preliminary data.</text>
</comment>
<name>A0A8S1BT35_9INSE</name>
<keyword evidence="1" id="KW-0472">Membrane</keyword>
<gene>
    <name evidence="3" type="ORF">CLODIP_2_CD05172</name>
</gene>
<accession>A0A8S1BT35</accession>
<keyword evidence="1" id="KW-0812">Transmembrane</keyword>
<keyword evidence="4" id="KW-1185">Reference proteome</keyword>
<evidence type="ECO:0000256" key="2">
    <source>
        <dbReference type="SAM" id="SignalP"/>
    </source>
</evidence>
<evidence type="ECO:0000313" key="4">
    <source>
        <dbReference type="Proteomes" id="UP000494165"/>
    </source>
</evidence>
<feature type="chain" id="PRO_5035901902" evidence="2">
    <location>
        <begin position="20"/>
        <end position="255"/>
    </location>
</feature>
<feature type="signal peptide" evidence="2">
    <location>
        <begin position="1"/>
        <end position="19"/>
    </location>
</feature>
<dbReference type="Proteomes" id="UP000494165">
    <property type="component" value="Unassembled WGS sequence"/>
</dbReference>
<keyword evidence="1" id="KW-1133">Transmembrane helix</keyword>
<proteinExistence type="predicted"/>
<feature type="transmembrane region" description="Helical" evidence="1">
    <location>
        <begin position="210"/>
        <end position="232"/>
    </location>
</feature>
<dbReference type="AlphaFoldDB" id="A0A8S1BT35"/>
<sequence>MQPLWLFGLCLTVWSVTNAEVTDTMAKFYMEKCIGLAQAETWRIEIPLDRSLYSKRGLKNLRHQVEINFIVTPSTYEKSNSEWLGQHFQESTHLGDINANKTIMLQGFGGYNLWTSLTTLMLLDSENSTVWTVLIYSPFVPLCRRTMQLAEKNGVQREYIDSLVTPVDGALAKEVKERLADLLRHFENSFDISEDFPKDLIDQHTGVIELALVFGPVIIVTFIVCYFCCFRVKCCQKPYQREQVDSQKDQRQSTV</sequence>
<keyword evidence="2" id="KW-0732">Signal</keyword>
<evidence type="ECO:0000313" key="3">
    <source>
        <dbReference type="EMBL" id="CAB3359463.1"/>
    </source>
</evidence>
<reference evidence="3 4" key="1">
    <citation type="submission" date="2020-04" db="EMBL/GenBank/DDBJ databases">
        <authorList>
            <person name="Alioto T."/>
            <person name="Alioto T."/>
            <person name="Gomez Garrido J."/>
        </authorList>
    </citation>
    <scope>NUCLEOTIDE SEQUENCE [LARGE SCALE GENOMIC DNA]</scope>
</reference>